<dbReference type="PROSITE" id="PS50944">
    <property type="entry name" value="HTH_DTXR"/>
    <property type="match status" value="1"/>
</dbReference>
<dbReference type="InterPro" id="IPR022689">
    <property type="entry name" value="Iron_dep_repressor"/>
</dbReference>
<dbReference type="GO" id="GO:0003700">
    <property type="term" value="F:DNA-binding transcription factor activity"/>
    <property type="evidence" value="ECO:0007669"/>
    <property type="project" value="InterPro"/>
</dbReference>
<dbReference type="SMART" id="SM00529">
    <property type="entry name" value="HTH_DTXR"/>
    <property type="match status" value="1"/>
</dbReference>
<dbReference type="GO" id="GO:0003677">
    <property type="term" value="F:DNA binding"/>
    <property type="evidence" value="ECO:0007669"/>
    <property type="project" value="UniProtKB-KW"/>
</dbReference>
<dbReference type="SUPFAM" id="SSF46785">
    <property type="entry name" value="Winged helix' DNA-binding domain"/>
    <property type="match status" value="1"/>
</dbReference>
<proteinExistence type="inferred from homology"/>
<dbReference type="STRING" id="1123282.SAMN02745823_03065"/>
<gene>
    <name evidence="6" type="ORF">SAMN02745823_03065</name>
</gene>
<dbReference type="GO" id="GO:0046914">
    <property type="term" value="F:transition metal ion binding"/>
    <property type="evidence" value="ECO:0007669"/>
    <property type="project" value="InterPro"/>
</dbReference>
<dbReference type="Gene3D" id="1.10.60.10">
    <property type="entry name" value="Iron dependent repressor, metal binding and dimerisation domain"/>
    <property type="match status" value="1"/>
</dbReference>
<dbReference type="EMBL" id="FQXV01000012">
    <property type="protein sequence ID" value="SHI17907.1"/>
    <property type="molecule type" value="Genomic_DNA"/>
</dbReference>
<dbReference type="OrthoDB" id="9794394at2"/>
<evidence type="ECO:0000256" key="2">
    <source>
        <dbReference type="ARBA" id="ARBA00023015"/>
    </source>
</evidence>
<dbReference type="InterPro" id="IPR050536">
    <property type="entry name" value="DtxR_MntR_Metal-Reg"/>
</dbReference>
<dbReference type="Proteomes" id="UP000183995">
    <property type="component" value="Unassembled WGS sequence"/>
</dbReference>
<name>A0A1M5Z0T3_9FIRM</name>
<dbReference type="PANTHER" id="PTHR33238:SF7">
    <property type="entry name" value="IRON-DEPENDENT TRANSCRIPTIONAL REGULATOR"/>
    <property type="match status" value="1"/>
</dbReference>
<reference evidence="6 7" key="1">
    <citation type="submission" date="2016-11" db="EMBL/GenBank/DDBJ databases">
        <authorList>
            <person name="Jaros S."/>
            <person name="Januszkiewicz K."/>
            <person name="Wedrychowicz H."/>
        </authorList>
    </citation>
    <scope>NUCLEOTIDE SEQUENCE [LARGE SCALE GENOMIC DNA]</scope>
    <source>
        <strain evidence="6 7">DSM 10068</strain>
    </source>
</reference>
<dbReference type="PANTHER" id="PTHR33238">
    <property type="entry name" value="IRON (METAL) DEPENDENT REPRESSOR, DTXR FAMILY"/>
    <property type="match status" value="1"/>
</dbReference>
<dbReference type="AlphaFoldDB" id="A0A1M5Z0T3"/>
<organism evidence="6 7">
    <name type="scientific">Sporobacter termitidis DSM 10068</name>
    <dbReference type="NCBI Taxonomy" id="1123282"/>
    <lineage>
        <taxon>Bacteria</taxon>
        <taxon>Bacillati</taxon>
        <taxon>Bacillota</taxon>
        <taxon>Clostridia</taxon>
        <taxon>Eubacteriales</taxon>
        <taxon>Oscillospiraceae</taxon>
        <taxon>Sporobacter</taxon>
    </lineage>
</organism>
<evidence type="ECO:0000313" key="6">
    <source>
        <dbReference type="EMBL" id="SHI17907.1"/>
    </source>
</evidence>
<dbReference type="InterPro" id="IPR036421">
    <property type="entry name" value="Fe_dep_repressor_sf"/>
</dbReference>
<keyword evidence="4" id="KW-0804">Transcription</keyword>
<dbReference type="GO" id="GO:0046983">
    <property type="term" value="F:protein dimerization activity"/>
    <property type="evidence" value="ECO:0007669"/>
    <property type="project" value="InterPro"/>
</dbReference>
<evidence type="ECO:0000256" key="4">
    <source>
        <dbReference type="ARBA" id="ARBA00023163"/>
    </source>
</evidence>
<keyword evidence="2" id="KW-0805">Transcription regulation</keyword>
<dbReference type="Pfam" id="PF02742">
    <property type="entry name" value="Fe_dep_repr_C"/>
    <property type="match status" value="1"/>
</dbReference>
<dbReference type="InterPro" id="IPR022687">
    <property type="entry name" value="HTH_DTXR"/>
</dbReference>
<evidence type="ECO:0000259" key="5">
    <source>
        <dbReference type="PROSITE" id="PS50944"/>
    </source>
</evidence>
<comment type="similarity">
    <text evidence="1">Belongs to the DtxR/MntR family.</text>
</comment>
<dbReference type="RefSeq" id="WP_073080788.1">
    <property type="nucleotide sequence ID" value="NZ_FQXV01000012.1"/>
</dbReference>
<accession>A0A1M5Z0T3</accession>
<dbReference type="Pfam" id="PF01325">
    <property type="entry name" value="Fe_dep_repress"/>
    <property type="match status" value="1"/>
</dbReference>
<protein>
    <submittedName>
        <fullName evidence="6">Iron (Metal) dependent repressor, DtxR family</fullName>
    </submittedName>
</protein>
<evidence type="ECO:0000256" key="1">
    <source>
        <dbReference type="ARBA" id="ARBA00007871"/>
    </source>
</evidence>
<keyword evidence="3" id="KW-0238">DNA-binding</keyword>
<dbReference type="InterPro" id="IPR036388">
    <property type="entry name" value="WH-like_DNA-bd_sf"/>
</dbReference>
<dbReference type="InterPro" id="IPR036390">
    <property type="entry name" value="WH_DNA-bd_sf"/>
</dbReference>
<evidence type="ECO:0000313" key="7">
    <source>
        <dbReference type="Proteomes" id="UP000183995"/>
    </source>
</evidence>
<sequence>MKILEAAENYLEIILIEQEKLGHVRSIDICNAMNYSKPTISVMMKQLRENGYIDMDRDGYITLTDKGSEIALKIYERHELLAKMLISLGVDEETAYHDACKIEHDISEVTFDMLKAHYYKVILNK</sequence>
<evidence type="ECO:0000256" key="3">
    <source>
        <dbReference type="ARBA" id="ARBA00023125"/>
    </source>
</evidence>
<feature type="domain" description="HTH dtxR-type" evidence="5">
    <location>
        <begin position="1"/>
        <end position="64"/>
    </location>
</feature>
<dbReference type="SUPFAM" id="SSF47979">
    <property type="entry name" value="Iron-dependent repressor protein, dimerization domain"/>
    <property type="match status" value="1"/>
</dbReference>
<dbReference type="Gene3D" id="1.10.10.10">
    <property type="entry name" value="Winged helix-like DNA-binding domain superfamily/Winged helix DNA-binding domain"/>
    <property type="match status" value="1"/>
</dbReference>
<keyword evidence="7" id="KW-1185">Reference proteome</keyword>
<dbReference type="InterPro" id="IPR001367">
    <property type="entry name" value="Fe_dep_repressor"/>
</dbReference>